<protein>
    <recommendedName>
        <fullName evidence="2">Exostosin GT47 domain-containing protein</fullName>
    </recommendedName>
</protein>
<dbReference type="AlphaFoldDB" id="A0A0G4GY61"/>
<gene>
    <name evidence="3" type="ORF">Vbra_3407</name>
</gene>
<dbReference type="InterPro" id="IPR004263">
    <property type="entry name" value="Exostosin"/>
</dbReference>
<name>A0A0G4GY61_VITBC</name>
<proteinExistence type="inferred from homology"/>
<evidence type="ECO:0000313" key="4">
    <source>
        <dbReference type="Proteomes" id="UP000041254"/>
    </source>
</evidence>
<evidence type="ECO:0000256" key="1">
    <source>
        <dbReference type="ARBA" id="ARBA00010271"/>
    </source>
</evidence>
<dbReference type="InterPro" id="IPR040911">
    <property type="entry name" value="Exostosin_GT47"/>
</dbReference>
<dbReference type="EMBL" id="CDMY01000875">
    <property type="protein sequence ID" value="CEM36029.1"/>
    <property type="molecule type" value="Genomic_DNA"/>
</dbReference>
<dbReference type="InParanoid" id="A0A0G4GY61"/>
<organism evidence="3 4">
    <name type="scientific">Vitrella brassicaformis (strain CCMP3155)</name>
    <dbReference type="NCBI Taxonomy" id="1169540"/>
    <lineage>
        <taxon>Eukaryota</taxon>
        <taxon>Sar</taxon>
        <taxon>Alveolata</taxon>
        <taxon>Colpodellida</taxon>
        <taxon>Vitrellaceae</taxon>
        <taxon>Vitrella</taxon>
    </lineage>
</organism>
<reference evidence="3 4" key="1">
    <citation type="submission" date="2014-11" db="EMBL/GenBank/DDBJ databases">
        <authorList>
            <person name="Zhu J."/>
            <person name="Qi W."/>
            <person name="Song R."/>
        </authorList>
    </citation>
    <scope>NUCLEOTIDE SEQUENCE [LARGE SCALE GENOMIC DNA]</scope>
</reference>
<dbReference type="PANTHER" id="PTHR11062">
    <property type="entry name" value="EXOSTOSIN HEPARAN SULFATE GLYCOSYLTRANSFERASE -RELATED"/>
    <property type="match status" value="1"/>
</dbReference>
<comment type="similarity">
    <text evidence="1">Belongs to the glycosyltransferase 47 family.</text>
</comment>
<accession>A0A0G4GY61</accession>
<feature type="domain" description="Exostosin GT47" evidence="2">
    <location>
        <begin position="23"/>
        <end position="156"/>
    </location>
</feature>
<dbReference type="Pfam" id="PF03016">
    <property type="entry name" value="Exostosin_GT47"/>
    <property type="match status" value="1"/>
</dbReference>
<sequence>MSWTNLSPATLRGLESRLEVPFYIYDTPSVSELYNLCQSAARSILEGEWPPYLPKGMGDVNKKNYGTNERKGCLSCLGVVADEVYWLDQLANDSWRVADPDKALVFVIPVYPVLSLERACEGRSRKKTHKLAAEAVKEIVGMPYFRRNGGLDHIVMGIDWRFRYAGGIRDALGYEFATLAKNITWGRKLAERDLGHIGCAVTAPFTSSLTFLQKAYQPFEKETLLERQLIEPEDVFEDDKLSTSLNPPSKYDWFARDYLMFFQGFKHLTGWDFVAEFCAEGEGDDVTSSRYVDGIRTRTLNVLITEAKDMFKYAIPFQCEIPWQKFTYVVDGSEYKQDPRKALVPILKEIYTDHAAVKEKLRLMDYYSRKILWDAPNSTTARSVLRAMTRQCLTTEIKADFLRRTSQITGGNRSDHRASGMFLSCRHSQSSTVREVPILG</sequence>
<dbReference type="GO" id="GO:0016757">
    <property type="term" value="F:glycosyltransferase activity"/>
    <property type="evidence" value="ECO:0007669"/>
    <property type="project" value="InterPro"/>
</dbReference>
<dbReference type="OrthoDB" id="1924787at2759"/>
<dbReference type="PhylomeDB" id="A0A0G4GY61"/>
<dbReference type="STRING" id="1169540.A0A0G4GY61"/>
<dbReference type="Proteomes" id="UP000041254">
    <property type="component" value="Unassembled WGS sequence"/>
</dbReference>
<keyword evidence="4" id="KW-1185">Reference proteome</keyword>
<dbReference type="PANTHER" id="PTHR11062:SF281">
    <property type="entry name" value="EXOSTOSIN-LIKE 2"/>
    <property type="match status" value="1"/>
</dbReference>
<evidence type="ECO:0000313" key="3">
    <source>
        <dbReference type="EMBL" id="CEM36029.1"/>
    </source>
</evidence>
<evidence type="ECO:0000259" key="2">
    <source>
        <dbReference type="Pfam" id="PF03016"/>
    </source>
</evidence>
<dbReference type="VEuPathDB" id="CryptoDB:Vbra_3407"/>